<proteinExistence type="predicted"/>
<name>A0AAU8CA60_9EURY</name>
<dbReference type="GeneID" id="91109656"/>
<protein>
    <recommendedName>
        <fullName evidence="2">Small CPxCG-related zinc finger protein</fullName>
    </recommendedName>
</protein>
<reference evidence="1" key="1">
    <citation type="submission" date="2024-06" db="EMBL/GenBank/DDBJ databases">
        <title>Genome Sequence of an extremely halophilic archaeon isolated from Permian era halite, Salado Formation, Carlsbad, New Mexico: Halobacterium sp. strain NMX12-1.</title>
        <authorList>
            <person name="Sotoa L."/>
            <person name="DasSarma P."/>
            <person name="Anton B.P."/>
            <person name="Vincze T."/>
            <person name="Verma I."/>
            <person name="Eralp B."/>
            <person name="Powers D.W."/>
            <person name="Dozier B.L."/>
            <person name="Roberts R.J."/>
            <person name="DasSarma S."/>
        </authorList>
    </citation>
    <scope>NUCLEOTIDE SEQUENCE</scope>
    <source>
        <strain evidence="1">NMX12-1</strain>
    </source>
</reference>
<accession>A0AAU8CA60</accession>
<dbReference type="AlphaFoldDB" id="A0AAU8CA60"/>
<dbReference type="RefSeq" id="WP_353633754.1">
    <property type="nucleotide sequence ID" value="NZ_CP159204.1"/>
</dbReference>
<evidence type="ECO:0008006" key="2">
    <source>
        <dbReference type="Google" id="ProtNLM"/>
    </source>
</evidence>
<dbReference type="KEGG" id="hanx:ABSL23_10870"/>
<dbReference type="EMBL" id="CP159204">
    <property type="protein sequence ID" value="XCF15740.1"/>
    <property type="molecule type" value="Genomic_DNA"/>
</dbReference>
<gene>
    <name evidence="1" type="ORF">ABSL23_10870</name>
</gene>
<sequence length="44" mass="4781">MPECPDCGGELVVSADHSDSRGTTNVYECNSCNELFDVEEIEAD</sequence>
<organism evidence="1">
    <name type="scientific">Halobacterium sp. NMX12-1</name>
    <dbReference type="NCBI Taxonomy" id="3166650"/>
    <lineage>
        <taxon>Archaea</taxon>
        <taxon>Methanobacteriati</taxon>
        <taxon>Methanobacteriota</taxon>
        <taxon>Stenosarchaea group</taxon>
        <taxon>Halobacteria</taxon>
        <taxon>Halobacteriales</taxon>
        <taxon>Halobacteriaceae</taxon>
        <taxon>Halobacterium</taxon>
    </lineage>
</organism>
<evidence type="ECO:0000313" key="1">
    <source>
        <dbReference type="EMBL" id="XCF15740.1"/>
    </source>
</evidence>